<evidence type="ECO:0000259" key="3">
    <source>
        <dbReference type="Pfam" id="PF03413"/>
    </source>
</evidence>
<dbReference type="KEGG" id="mabb:MASS_3374"/>
<keyword evidence="2" id="KW-0812">Transmembrane</keyword>
<keyword evidence="2" id="KW-0472">Membrane</keyword>
<proteinExistence type="predicted"/>
<feature type="domain" description="PepSY" evidence="3">
    <location>
        <begin position="91"/>
        <end position="151"/>
    </location>
</feature>
<feature type="transmembrane region" description="Helical" evidence="2">
    <location>
        <begin position="227"/>
        <end position="251"/>
    </location>
</feature>
<dbReference type="EMBL" id="CP004374">
    <property type="protein sequence ID" value="AGM29976.1"/>
    <property type="molecule type" value="Genomic_DNA"/>
</dbReference>
<dbReference type="PANTHER" id="PTHR34219:SF1">
    <property type="entry name" value="PEPSY DOMAIN-CONTAINING PROTEIN"/>
    <property type="match status" value="1"/>
</dbReference>
<feature type="transmembrane region" description="Helical" evidence="2">
    <location>
        <begin position="430"/>
        <end position="450"/>
    </location>
</feature>
<dbReference type="AlphaFoldDB" id="A0AB33AE57"/>
<feature type="transmembrane region" description="Helical" evidence="2">
    <location>
        <begin position="185"/>
        <end position="203"/>
    </location>
</feature>
<feature type="compositionally biased region" description="Basic and acidic residues" evidence="1">
    <location>
        <begin position="19"/>
        <end position="29"/>
    </location>
</feature>
<evidence type="ECO:0000313" key="5">
    <source>
        <dbReference type="Proteomes" id="UP000013961"/>
    </source>
</evidence>
<dbReference type="InterPro" id="IPR005625">
    <property type="entry name" value="PepSY-ass_TM"/>
</dbReference>
<feature type="compositionally biased region" description="Polar residues" evidence="1">
    <location>
        <begin position="1"/>
        <end position="16"/>
    </location>
</feature>
<evidence type="ECO:0000256" key="2">
    <source>
        <dbReference type="SAM" id="Phobius"/>
    </source>
</evidence>
<dbReference type="PANTHER" id="PTHR34219">
    <property type="entry name" value="IRON-REGULATED INNER MEMBRANE PROTEIN-RELATED"/>
    <property type="match status" value="1"/>
</dbReference>
<dbReference type="InterPro" id="IPR025711">
    <property type="entry name" value="PepSY"/>
</dbReference>
<reference evidence="4 5" key="1">
    <citation type="journal article" date="2013" name="Genome Announc.">
        <title>Complete Genome Sequence of Mycobacterium massiliense Clinical Strain Asan 50594, Belonging to the Type II Genotype.</title>
        <authorList>
            <person name="Kim B.J."/>
            <person name="Kim B.R."/>
            <person name="Hong S.H."/>
            <person name="Seok S.H."/>
            <person name="Kook Y.H."/>
            <person name="Kim B.J."/>
        </authorList>
    </citation>
    <scope>NUCLEOTIDE SEQUENCE [LARGE SCALE GENOMIC DNA]</scope>
    <source>
        <strain evidence="4 5">50594</strain>
    </source>
</reference>
<gene>
    <name evidence="4" type="ORF">MASS_3374</name>
</gene>
<feature type="transmembrane region" description="Helical" evidence="2">
    <location>
        <begin position="389"/>
        <end position="409"/>
    </location>
</feature>
<dbReference type="Pfam" id="PF03413">
    <property type="entry name" value="PepSY"/>
    <property type="match status" value="1"/>
</dbReference>
<sequence length="482" mass="52350">MNSGNSLTDSSDQYPVTYTEDRPDARESQPDTVWGRFAPIVLRLHFYAGLLVGPFLLIAALTGLAYALVGQVDAAVYRHELKVDSVGPQQLPLSQQVSVATAAQPSGTVTSIRPLANPDDTTRVVLAVPDVPEDYSRTVFVDPYSGEIRGTLTTYGEWLPVRAWFDELHRNLHLGAIGRNYSELAASWLWVVALGGLFLWIGYRRRTGRLRRIAVPDRDATPRRRRLTWHGAVGVWIVVGLLALSVTGLTWSRYAGTNIGDLTQAIRPGLSTELDPASATPMTGHEHHGAAATSSGEPLAGINTVLQTVRDAGLRGPLWMTPPPEPNTAWLVSERKRNIPTQLDAITVNPSSGEITGRSNFSEWSLLQKSTEWAIDGHMGVLFGIPNQILVALIVIGLITVITRGYLMWWRRRPTKSGRWPVPPRRGGLLALKPLELAILAVVVIGVGWFMPLLGISLAAFLAIDVAGGLVASRRGTAASSG</sequence>
<accession>A0AB33AE57</accession>
<feature type="region of interest" description="Disordered" evidence="1">
    <location>
        <begin position="273"/>
        <end position="294"/>
    </location>
</feature>
<keyword evidence="2" id="KW-1133">Transmembrane helix</keyword>
<feature type="transmembrane region" description="Helical" evidence="2">
    <location>
        <begin position="456"/>
        <end position="473"/>
    </location>
</feature>
<organism evidence="4 5">
    <name type="scientific">Mycobacteroides abscessus subsp. bolletii 50594</name>
    <dbReference type="NCBI Taxonomy" id="1303024"/>
    <lineage>
        <taxon>Bacteria</taxon>
        <taxon>Bacillati</taxon>
        <taxon>Actinomycetota</taxon>
        <taxon>Actinomycetes</taxon>
        <taxon>Mycobacteriales</taxon>
        <taxon>Mycobacteriaceae</taxon>
        <taxon>Mycobacteroides</taxon>
        <taxon>Mycobacteroides abscessus</taxon>
    </lineage>
</organism>
<name>A0AB33AE57_9MYCO</name>
<feature type="region of interest" description="Disordered" evidence="1">
    <location>
        <begin position="1"/>
        <end position="30"/>
    </location>
</feature>
<evidence type="ECO:0000256" key="1">
    <source>
        <dbReference type="SAM" id="MobiDB-lite"/>
    </source>
</evidence>
<evidence type="ECO:0000313" key="4">
    <source>
        <dbReference type="EMBL" id="AGM29976.1"/>
    </source>
</evidence>
<dbReference type="Proteomes" id="UP000013961">
    <property type="component" value="Chromosome"/>
</dbReference>
<dbReference type="Pfam" id="PF03929">
    <property type="entry name" value="PepSY_TM"/>
    <property type="match status" value="1"/>
</dbReference>
<feature type="transmembrane region" description="Helical" evidence="2">
    <location>
        <begin position="46"/>
        <end position="69"/>
    </location>
</feature>
<protein>
    <submittedName>
        <fullName evidence="4">Integral membrane protein</fullName>
    </submittedName>
</protein>